<keyword evidence="3" id="KW-1185">Reference proteome</keyword>
<keyword evidence="1" id="KW-1133">Transmembrane helix</keyword>
<evidence type="ECO:0000313" key="2">
    <source>
        <dbReference type="EMBL" id="GAA4077932.1"/>
    </source>
</evidence>
<sequence>MKTVALKVKKRGSNSVSATAYTTSLLLFLNFFNTYRKNIRLFFKKSVKISVYESARTLISTIKLGLLLFQSNDRAR</sequence>
<dbReference type="Proteomes" id="UP001501734">
    <property type="component" value="Unassembled WGS sequence"/>
</dbReference>
<comment type="caution">
    <text evidence="2">The sequence shown here is derived from an EMBL/GenBank/DDBJ whole genome shotgun (WGS) entry which is preliminary data.</text>
</comment>
<name>A0ABP7VZT2_9BACI</name>
<gene>
    <name evidence="2" type="ORF">GCM10022410_23240</name>
</gene>
<accession>A0ABP7VZT2</accession>
<evidence type="ECO:0000313" key="3">
    <source>
        <dbReference type="Proteomes" id="UP001501734"/>
    </source>
</evidence>
<protein>
    <recommendedName>
        <fullName evidence="4">Transposase</fullName>
    </recommendedName>
</protein>
<dbReference type="EMBL" id="BAABDL010000126">
    <property type="protein sequence ID" value="GAA4077932.1"/>
    <property type="molecule type" value="Genomic_DNA"/>
</dbReference>
<evidence type="ECO:0008006" key="4">
    <source>
        <dbReference type="Google" id="ProtNLM"/>
    </source>
</evidence>
<keyword evidence="1" id="KW-0472">Membrane</keyword>
<keyword evidence="1" id="KW-0812">Transmembrane</keyword>
<reference evidence="3" key="1">
    <citation type="journal article" date="2019" name="Int. J. Syst. Evol. Microbiol.">
        <title>The Global Catalogue of Microorganisms (GCM) 10K type strain sequencing project: providing services to taxonomists for standard genome sequencing and annotation.</title>
        <authorList>
            <consortium name="The Broad Institute Genomics Platform"/>
            <consortium name="The Broad Institute Genome Sequencing Center for Infectious Disease"/>
            <person name="Wu L."/>
            <person name="Ma J."/>
        </authorList>
    </citation>
    <scope>NUCLEOTIDE SEQUENCE [LARGE SCALE GENOMIC DNA]</scope>
    <source>
        <strain evidence="3">JCM 17250</strain>
    </source>
</reference>
<feature type="transmembrane region" description="Helical" evidence="1">
    <location>
        <begin position="16"/>
        <end position="35"/>
    </location>
</feature>
<organism evidence="2 3">
    <name type="scientific">Amphibacillus indicireducens</name>
    <dbReference type="NCBI Taxonomy" id="1076330"/>
    <lineage>
        <taxon>Bacteria</taxon>
        <taxon>Bacillati</taxon>
        <taxon>Bacillota</taxon>
        <taxon>Bacilli</taxon>
        <taxon>Bacillales</taxon>
        <taxon>Bacillaceae</taxon>
        <taxon>Amphibacillus</taxon>
    </lineage>
</organism>
<proteinExistence type="predicted"/>
<evidence type="ECO:0000256" key="1">
    <source>
        <dbReference type="SAM" id="Phobius"/>
    </source>
</evidence>